<dbReference type="HOGENOM" id="CLU_1482946_0_0_1"/>
<sequence length="182" mass="20819">MCHVCAILVANTTEICAGGLINAALRVRRRTRRLLWYEQGTTSQSDFCYDTIFQNSGSSVYCACRHPRDTIHEVWALVNDQRERSLNSGVQRKYYPDVVQPKLILHAAARLSASHRRPSAEPCGHNILPFLPSIDVQTAGQAHHFFGWQSAYFHRRLRIQIQRELARAAIITLMYMAFTMLC</sequence>
<dbReference type="EMBL" id="KN835174">
    <property type="protein sequence ID" value="KIK45340.1"/>
    <property type="molecule type" value="Genomic_DNA"/>
</dbReference>
<keyword evidence="2" id="KW-1185">Reference proteome</keyword>
<dbReference type="AlphaFoldDB" id="A0A0D0A5E5"/>
<dbReference type="Proteomes" id="UP000054485">
    <property type="component" value="Unassembled WGS sequence"/>
</dbReference>
<protein>
    <submittedName>
        <fullName evidence="1">Uncharacterized protein</fullName>
    </submittedName>
</protein>
<evidence type="ECO:0000313" key="2">
    <source>
        <dbReference type="Proteomes" id="UP000054485"/>
    </source>
</evidence>
<dbReference type="InParanoid" id="A0A0D0A5E5"/>
<reference evidence="1 2" key="1">
    <citation type="submission" date="2014-04" db="EMBL/GenBank/DDBJ databases">
        <authorList>
            <consortium name="DOE Joint Genome Institute"/>
            <person name="Kuo A."/>
            <person name="Ruytinx J."/>
            <person name="Rineau F."/>
            <person name="Colpaert J."/>
            <person name="Kohler A."/>
            <person name="Nagy L.G."/>
            <person name="Floudas D."/>
            <person name="Copeland A."/>
            <person name="Barry K.W."/>
            <person name="Cichocki N."/>
            <person name="Veneault-Fourrey C."/>
            <person name="LaButti K."/>
            <person name="Lindquist E.A."/>
            <person name="Lipzen A."/>
            <person name="Lundell T."/>
            <person name="Morin E."/>
            <person name="Murat C."/>
            <person name="Sun H."/>
            <person name="Tunlid A."/>
            <person name="Henrissat B."/>
            <person name="Grigoriev I.V."/>
            <person name="Hibbett D.S."/>
            <person name="Martin F."/>
            <person name="Nordberg H.P."/>
            <person name="Cantor M.N."/>
            <person name="Hua S.X."/>
        </authorList>
    </citation>
    <scope>NUCLEOTIDE SEQUENCE [LARGE SCALE GENOMIC DNA]</scope>
    <source>
        <strain evidence="1 2">UH-Slu-Lm8-n1</strain>
    </source>
</reference>
<reference evidence="2" key="2">
    <citation type="submission" date="2015-01" db="EMBL/GenBank/DDBJ databases">
        <title>Evolutionary Origins and Diversification of the Mycorrhizal Mutualists.</title>
        <authorList>
            <consortium name="DOE Joint Genome Institute"/>
            <consortium name="Mycorrhizal Genomics Consortium"/>
            <person name="Kohler A."/>
            <person name="Kuo A."/>
            <person name="Nagy L.G."/>
            <person name="Floudas D."/>
            <person name="Copeland A."/>
            <person name="Barry K.W."/>
            <person name="Cichocki N."/>
            <person name="Veneault-Fourrey C."/>
            <person name="LaButti K."/>
            <person name="Lindquist E.A."/>
            <person name="Lipzen A."/>
            <person name="Lundell T."/>
            <person name="Morin E."/>
            <person name="Murat C."/>
            <person name="Riley R."/>
            <person name="Ohm R."/>
            <person name="Sun H."/>
            <person name="Tunlid A."/>
            <person name="Henrissat B."/>
            <person name="Grigoriev I.V."/>
            <person name="Hibbett D.S."/>
            <person name="Martin F."/>
        </authorList>
    </citation>
    <scope>NUCLEOTIDE SEQUENCE [LARGE SCALE GENOMIC DNA]</scope>
    <source>
        <strain evidence="2">UH-Slu-Lm8-n1</strain>
    </source>
</reference>
<gene>
    <name evidence="1" type="ORF">CY34DRAFT_540792</name>
</gene>
<dbReference type="OrthoDB" id="10475032at2759"/>
<organism evidence="1 2">
    <name type="scientific">Suillus luteus UH-Slu-Lm8-n1</name>
    <dbReference type="NCBI Taxonomy" id="930992"/>
    <lineage>
        <taxon>Eukaryota</taxon>
        <taxon>Fungi</taxon>
        <taxon>Dikarya</taxon>
        <taxon>Basidiomycota</taxon>
        <taxon>Agaricomycotina</taxon>
        <taxon>Agaricomycetes</taxon>
        <taxon>Agaricomycetidae</taxon>
        <taxon>Boletales</taxon>
        <taxon>Suillineae</taxon>
        <taxon>Suillaceae</taxon>
        <taxon>Suillus</taxon>
    </lineage>
</organism>
<accession>A0A0D0A5E5</accession>
<evidence type="ECO:0000313" key="1">
    <source>
        <dbReference type="EMBL" id="KIK45340.1"/>
    </source>
</evidence>
<name>A0A0D0A5E5_9AGAM</name>
<proteinExistence type="predicted"/>